<dbReference type="GeneID" id="93102180"/>
<evidence type="ECO:0000256" key="1">
    <source>
        <dbReference type="ARBA" id="ARBA00010641"/>
    </source>
</evidence>
<dbReference type="InterPro" id="IPR014284">
    <property type="entry name" value="RNA_pol_sigma-70_dom"/>
</dbReference>
<comment type="caution">
    <text evidence="7">The sequence shown here is derived from an EMBL/GenBank/DDBJ whole genome shotgun (WGS) entry which is preliminary data.</text>
</comment>
<evidence type="ECO:0000256" key="2">
    <source>
        <dbReference type="ARBA" id="ARBA00023015"/>
    </source>
</evidence>
<name>A0A7W6HXY0_9BACT</name>
<dbReference type="GO" id="GO:0016987">
    <property type="term" value="F:sigma factor activity"/>
    <property type="evidence" value="ECO:0007669"/>
    <property type="project" value="UniProtKB-KW"/>
</dbReference>
<keyword evidence="2" id="KW-0805">Transcription regulation</keyword>
<evidence type="ECO:0000256" key="3">
    <source>
        <dbReference type="ARBA" id="ARBA00023082"/>
    </source>
</evidence>
<dbReference type="Gene3D" id="1.10.10.10">
    <property type="entry name" value="Winged helix-like DNA-binding domain superfamily/Winged helix DNA-binding domain"/>
    <property type="match status" value="1"/>
</dbReference>
<dbReference type="InterPro" id="IPR007627">
    <property type="entry name" value="RNA_pol_sigma70_r2"/>
</dbReference>
<dbReference type="Pfam" id="PF08281">
    <property type="entry name" value="Sigma70_r4_2"/>
    <property type="match status" value="1"/>
</dbReference>
<dbReference type="EMBL" id="JACIES010000007">
    <property type="protein sequence ID" value="MBB4027010.1"/>
    <property type="molecule type" value="Genomic_DNA"/>
</dbReference>
<dbReference type="InterPro" id="IPR013249">
    <property type="entry name" value="RNA_pol_sigma70_r4_t2"/>
</dbReference>
<dbReference type="Gene3D" id="1.10.1740.10">
    <property type="match status" value="1"/>
</dbReference>
<dbReference type="GO" id="GO:0003677">
    <property type="term" value="F:DNA binding"/>
    <property type="evidence" value="ECO:0007669"/>
    <property type="project" value="InterPro"/>
</dbReference>
<dbReference type="InterPro" id="IPR039425">
    <property type="entry name" value="RNA_pol_sigma-70-like"/>
</dbReference>
<reference evidence="7 8" key="1">
    <citation type="submission" date="2020-08" db="EMBL/GenBank/DDBJ databases">
        <title>Genomic Encyclopedia of Type Strains, Phase IV (KMG-IV): sequencing the most valuable type-strain genomes for metagenomic binning, comparative biology and taxonomic classification.</title>
        <authorList>
            <person name="Goeker M."/>
        </authorList>
    </citation>
    <scope>NUCLEOTIDE SEQUENCE [LARGE SCALE GENOMIC DNA]</scope>
    <source>
        <strain evidence="7 8">DSM 105721</strain>
    </source>
</reference>
<evidence type="ECO:0000313" key="7">
    <source>
        <dbReference type="EMBL" id="MBB4027010.1"/>
    </source>
</evidence>
<keyword evidence="4" id="KW-0804">Transcription</keyword>
<evidence type="ECO:0000313" key="8">
    <source>
        <dbReference type="Proteomes" id="UP000546007"/>
    </source>
</evidence>
<dbReference type="OrthoDB" id="1453134at2"/>
<dbReference type="GO" id="GO:0006352">
    <property type="term" value="P:DNA-templated transcription initiation"/>
    <property type="evidence" value="ECO:0007669"/>
    <property type="project" value="InterPro"/>
</dbReference>
<dbReference type="InterPro" id="IPR013325">
    <property type="entry name" value="RNA_pol_sigma_r2"/>
</dbReference>
<gene>
    <name evidence="7" type="ORF">GGR14_002813</name>
</gene>
<evidence type="ECO:0000259" key="6">
    <source>
        <dbReference type="Pfam" id="PF08281"/>
    </source>
</evidence>
<dbReference type="InterPro" id="IPR036388">
    <property type="entry name" value="WH-like_DNA-bd_sf"/>
</dbReference>
<protein>
    <submittedName>
        <fullName evidence="7">RNA polymerase sigma-70 factor (ECF subfamily)</fullName>
    </submittedName>
</protein>
<dbReference type="AlphaFoldDB" id="A0A7W6HXY0"/>
<evidence type="ECO:0000256" key="4">
    <source>
        <dbReference type="ARBA" id="ARBA00023163"/>
    </source>
</evidence>
<proteinExistence type="inferred from homology"/>
<feature type="domain" description="RNA polymerase sigma factor 70 region 4 type 2" evidence="6">
    <location>
        <begin position="120"/>
        <end position="172"/>
    </location>
</feature>
<accession>A0A7W6HXY0</accession>
<dbReference type="SUPFAM" id="SSF88659">
    <property type="entry name" value="Sigma3 and sigma4 domains of RNA polymerase sigma factors"/>
    <property type="match status" value="1"/>
</dbReference>
<dbReference type="Pfam" id="PF04542">
    <property type="entry name" value="Sigma70_r2"/>
    <property type="match status" value="1"/>
</dbReference>
<dbReference type="InterPro" id="IPR013324">
    <property type="entry name" value="RNA_pol_sigma_r3/r4-like"/>
</dbReference>
<organism evidence="7 8">
    <name type="scientific">Butyricimonas faecihominis</name>
    <dbReference type="NCBI Taxonomy" id="1472416"/>
    <lineage>
        <taxon>Bacteria</taxon>
        <taxon>Pseudomonadati</taxon>
        <taxon>Bacteroidota</taxon>
        <taxon>Bacteroidia</taxon>
        <taxon>Bacteroidales</taxon>
        <taxon>Odoribacteraceae</taxon>
        <taxon>Butyricimonas</taxon>
    </lineage>
</organism>
<keyword evidence="8" id="KW-1185">Reference proteome</keyword>
<keyword evidence="3" id="KW-0731">Sigma factor</keyword>
<dbReference type="PANTHER" id="PTHR43133">
    <property type="entry name" value="RNA POLYMERASE ECF-TYPE SIGMA FACTO"/>
    <property type="match status" value="1"/>
</dbReference>
<dbReference type="PANTHER" id="PTHR43133:SF46">
    <property type="entry name" value="RNA POLYMERASE SIGMA-70 FACTOR ECF SUBFAMILY"/>
    <property type="match status" value="1"/>
</dbReference>
<feature type="domain" description="RNA polymerase sigma-70 region 2" evidence="5">
    <location>
        <begin position="23"/>
        <end position="90"/>
    </location>
</feature>
<dbReference type="Proteomes" id="UP000546007">
    <property type="component" value="Unassembled WGS sequence"/>
</dbReference>
<dbReference type="SUPFAM" id="SSF88946">
    <property type="entry name" value="Sigma2 domain of RNA polymerase sigma factors"/>
    <property type="match status" value="1"/>
</dbReference>
<sequence>MVYSESEIVHALEAGNEICLNMLFDNYYRALCVYAFRFVSDADDVEDIVQEVFVSFWMNKKRTVFSGSVRSYLFGAVAKAASKFATRRGRVMFDDVEKYVDQFLEELGEYDEDEFACLRDKVYARVEALPERTKEIFKAVVLNNLTYQQVGERFGITVNTVKTLYYRALKQLKEELGGNALVLFFIILR</sequence>
<evidence type="ECO:0000259" key="5">
    <source>
        <dbReference type="Pfam" id="PF04542"/>
    </source>
</evidence>
<dbReference type="NCBIfam" id="TIGR02937">
    <property type="entry name" value="sigma70-ECF"/>
    <property type="match status" value="1"/>
</dbReference>
<dbReference type="RefSeq" id="WP_124315850.1">
    <property type="nucleotide sequence ID" value="NZ_AP028155.1"/>
</dbReference>
<comment type="similarity">
    <text evidence="1">Belongs to the sigma-70 factor family. ECF subfamily.</text>
</comment>
<dbReference type="CDD" id="cd06171">
    <property type="entry name" value="Sigma70_r4"/>
    <property type="match status" value="1"/>
</dbReference>